<gene>
    <name evidence="11" type="ORF">BQ8482_360090</name>
</gene>
<evidence type="ECO:0000256" key="6">
    <source>
        <dbReference type="ARBA" id="ARBA00022960"/>
    </source>
</evidence>
<evidence type="ECO:0000256" key="3">
    <source>
        <dbReference type="ARBA" id="ARBA00022676"/>
    </source>
</evidence>
<dbReference type="GO" id="GO:0071972">
    <property type="term" value="F:peptidoglycan L,D-transpeptidase activity"/>
    <property type="evidence" value="ECO:0007669"/>
    <property type="project" value="TreeGrafter"/>
</dbReference>
<evidence type="ECO:0000256" key="7">
    <source>
        <dbReference type="ARBA" id="ARBA00022984"/>
    </source>
</evidence>
<keyword evidence="4" id="KW-0808">Transferase</keyword>
<dbReference type="Proteomes" id="UP000245698">
    <property type="component" value="Unassembled WGS sequence"/>
</dbReference>
<dbReference type="GO" id="GO:0018104">
    <property type="term" value="P:peptidoglycan-protein cross-linking"/>
    <property type="evidence" value="ECO:0007669"/>
    <property type="project" value="TreeGrafter"/>
</dbReference>
<evidence type="ECO:0000259" key="10">
    <source>
        <dbReference type="PROSITE" id="PS52029"/>
    </source>
</evidence>
<dbReference type="Pfam" id="PF03734">
    <property type="entry name" value="YkuD"/>
    <property type="match status" value="1"/>
</dbReference>
<keyword evidence="12" id="KW-1185">Reference proteome</keyword>
<organism evidence="11 12">
    <name type="scientific">Mesorhizobium delmotii</name>
    <dbReference type="NCBI Taxonomy" id="1631247"/>
    <lineage>
        <taxon>Bacteria</taxon>
        <taxon>Pseudomonadati</taxon>
        <taxon>Pseudomonadota</taxon>
        <taxon>Alphaproteobacteria</taxon>
        <taxon>Hyphomicrobiales</taxon>
        <taxon>Phyllobacteriaceae</taxon>
        <taxon>Mesorhizobium</taxon>
    </lineage>
</organism>
<feature type="active site" description="Nucleophile" evidence="9">
    <location>
        <position position="163"/>
    </location>
</feature>
<comment type="pathway">
    <text evidence="1 9">Cell wall biogenesis; peptidoglycan biosynthesis.</text>
</comment>
<feature type="active site" description="Proton donor/acceptor" evidence="9">
    <location>
        <position position="147"/>
    </location>
</feature>
<keyword evidence="7 9" id="KW-0573">Peptidoglycan synthesis</keyword>
<comment type="similarity">
    <text evidence="2">Belongs to the YkuD family.</text>
</comment>
<dbReference type="EMBL" id="FUIG01000044">
    <property type="protein sequence ID" value="SJM33689.1"/>
    <property type="molecule type" value="Genomic_DNA"/>
</dbReference>
<dbReference type="PROSITE" id="PS52029">
    <property type="entry name" value="LD_TPASE"/>
    <property type="match status" value="1"/>
</dbReference>
<feature type="domain" description="L,D-TPase catalytic" evidence="10">
    <location>
        <begin position="50"/>
        <end position="187"/>
    </location>
</feature>
<dbReference type="CDD" id="cd16913">
    <property type="entry name" value="YkuD_like"/>
    <property type="match status" value="1"/>
</dbReference>
<dbReference type="GO" id="GO:0005576">
    <property type="term" value="C:extracellular region"/>
    <property type="evidence" value="ECO:0007669"/>
    <property type="project" value="TreeGrafter"/>
</dbReference>
<accession>A0A2P9ARB6</accession>
<evidence type="ECO:0000313" key="11">
    <source>
        <dbReference type="EMBL" id="SJM33689.1"/>
    </source>
</evidence>
<dbReference type="FunFam" id="2.40.440.10:FF:000002">
    <property type="entry name" value="L,D-transpeptidase ErfK/SrfK"/>
    <property type="match status" value="1"/>
</dbReference>
<dbReference type="UniPathway" id="UPA00219"/>
<dbReference type="GO" id="GO:0008360">
    <property type="term" value="P:regulation of cell shape"/>
    <property type="evidence" value="ECO:0007669"/>
    <property type="project" value="UniProtKB-UniRule"/>
</dbReference>
<dbReference type="Gene3D" id="2.40.440.10">
    <property type="entry name" value="L,D-transpeptidase catalytic domain-like"/>
    <property type="match status" value="1"/>
</dbReference>
<dbReference type="AlphaFoldDB" id="A0A2P9ARB6"/>
<keyword evidence="5" id="KW-0378">Hydrolase</keyword>
<protein>
    <submittedName>
        <fullName evidence="11">ErfK/YbiS/YcfS/YnhG</fullName>
    </submittedName>
</protein>
<dbReference type="GO" id="GO:0071555">
    <property type="term" value="P:cell wall organization"/>
    <property type="evidence" value="ECO:0007669"/>
    <property type="project" value="UniProtKB-UniRule"/>
</dbReference>
<name>A0A2P9ARB6_9HYPH</name>
<dbReference type="PANTHER" id="PTHR30582:SF24">
    <property type="entry name" value="L,D-TRANSPEPTIDASE ERFK_SRFK-RELATED"/>
    <property type="match status" value="1"/>
</dbReference>
<keyword evidence="3" id="KW-0328">Glycosyltransferase</keyword>
<evidence type="ECO:0000256" key="4">
    <source>
        <dbReference type="ARBA" id="ARBA00022679"/>
    </source>
</evidence>
<sequence>MATRRAFLLGIFGAIAAPGLAWAHKRRKPFVLDPVFQPQLVEFPGQFKPGAIVVDPAARFLYLVEDLGAARRYGVGVGKAGLAFKGRAVVGRKVKWPSWRPTDNMIRRNPSKYARYAGGMKGGSRNPLGSRALYLYRAGRDTFYRIHGTTEPWTIGRAVSNGCIRMLNEHVKELYERVPIGAEVIVL</sequence>
<evidence type="ECO:0000256" key="5">
    <source>
        <dbReference type="ARBA" id="ARBA00022801"/>
    </source>
</evidence>
<reference evidence="12" key="1">
    <citation type="submission" date="2016-12" db="EMBL/GenBank/DDBJ databases">
        <authorList>
            <person name="Brunel B."/>
        </authorList>
    </citation>
    <scope>NUCLEOTIDE SEQUENCE [LARGE SCALE GENOMIC DNA]</scope>
</reference>
<dbReference type="InterPro" id="IPR005490">
    <property type="entry name" value="LD_TPept_cat_dom"/>
</dbReference>
<evidence type="ECO:0000256" key="2">
    <source>
        <dbReference type="ARBA" id="ARBA00005992"/>
    </source>
</evidence>
<keyword evidence="6 9" id="KW-0133">Cell shape</keyword>
<evidence type="ECO:0000256" key="9">
    <source>
        <dbReference type="PROSITE-ProRule" id="PRU01373"/>
    </source>
</evidence>
<dbReference type="InterPro" id="IPR038063">
    <property type="entry name" value="Transpep_catalytic_dom"/>
</dbReference>
<dbReference type="PANTHER" id="PTHR30582">
    <property type="entry name" value="L,D-TRANSPEPTIDASE"/>
    <property type="match status" value="1"/>
</dbReference>
<dbReference type="GO" id="GO:0016757">
    <property type="term" value="F:glycosyltransferase activity"/>
    <property type="evidence" value="ECO:0007669"/>
    <property type="project" value="UniProtKB-KW"/>
</dbReference>
<evidence type="ECO:0000313" key="12">
    <source>
        <dbReference type="Proteomes" id="UP000245698"/>
    </source>
</evidence>
<dbReference type="InterPro" id="IPR050979">
    <property type="entry name" value="LD-transpeptidase"/>
</dbReference>
<evidence type="ECO:0000256" key="8">
    <source>
        <dbReference type="ARBA" id="ARBA00023316"/>
    </source>
</evidence>
<keyword evidence="8 9" id="KW-0961">Cell wall biogenesis/degradation</keyword>
<dbReference type="SUPFAM" id="SSF141523">
    <property type="entry name" value="L,D-transpeptidase catalytic domain-like"/>
    <property type="match status" value="1"/>
</dbReference>
<proteinExistence type="inferred from homology"/>
<evidence type="ECO:0000256" key="1">
    <source>
        <dbReference type="ARBA" id="ARBA00004752"/>
    </source>
</evidence>
<dbReference type="RefSeq" id="WP_208867841.1">
    <property type="nucleotide sequence ID" value="NZ_FUIG01000044.1"/>
</dbReference>